<dbReference type="Gene3D" id="1.10.3860.10">
    <property type="entry name" value="Sodium:dicarboxylate symporter"/>
    <property type="match status" value="1"/>
</dbReference>
<feature type="transmembrane region" description="Helical" evidence="7">
    <location>
        <begin position="61"/>
        <end position="82"/>
    </location>
</feature>
<proteinExistence type="predicted"/>
<keyword evidence="5 7" id="KW-1133">Transmembrane helix</keyword>
<dbReference type="GO" id="GO:0015184">
    <property type="term" value="F:L-cystine transmembrane transporter activity"/>
    <property type="evidence" value="ECO:0007669"/>
    <property type="project" value="TreeGrafter"/>
</dbReference>
<evidence type="ECO:0000313" key="8">
    <source>
        <dbReference type="EMBL" id="QNN59893.1"/>
    </source>
</evidence>
<dbReference type="KEGG" id="eio:H9L01_05735"/>
<feature type="transmembrane region" description="Helical" evidence="7">
    <location>
        <begin position="30"/>
        <end position="49"/>
    </location>
</feature>
<evidence type="ECO:0000256" key="5">
    <source>
        <dbReference type="ARBA" id="ARBA00022989"/>
    </source>
</evidence>
<dbReference type="InterPro" id="IPR036458">
    <property type="entry name" value="Na:dicarbo_symporter_sf"/>
</dbReference>
<evidence type="ECO:0000256" key="7">
    <source>
        <dbReference type="SAM" id="Phobius"/>
    </source>
</evidence>
<gene>
    <name evidence="8" type="ORF">H9L01_05735</name>
</gene>
<dbReference type="SUPFAM" id="SSF118215">
    <property type="entry name" value="Proton glutamate symport protein"/>
    <property type="match status" value="1"/>
</dbReference>
<keyword evidence="4 7" id="KW-0812">Transmembrane</keyword>
<dbReference type="PANTHER" id="PTHR42865:SF7">
    <property type="entry name" value="PROTON_GLUTAMATE-ASPARTATE SYMPORTER"/>
    <property type="match status" value="1"/>
</dbReference>
<feature type="transmembrane region" description="Helical" evidence="7">
    <location>
        <begin position="154"/>
        <end position="178"/>
    </location>
</feature>
<dbReference type="PANTHER" id="PTHR42865">
    <property type="entry name" value="PROTON/GLUTAMATE-ASPARTATE SYMPORTER"/>
    <property type="match status" value="1"/>
</dbReference>
<dbReference type="PRINTS" id="PR00173">
    <property type="entry name" value="EDTRNSPORT"/>
</dbReference>
<feature type="transmembrane region" description="Helical" evidence="7">
    <location>
        <begin position="372"/>
        <end position="394"/>
    </location>
</feature>
<evidence type="ECO:0000256" key="6">
    <source>
        <dbReference type="ARBA" id="ARBA00023136"/>
    </source>
</evidence>
<dbReference type="Proteomes" id="UP000515928">
    <property type="component" value="Chromosome"/>
</dbReference>
<dbReference type="InterPro" id="IPR001991">
    <property type="entry name" value="Na-dicarboxylate_symporter"/>
</dbReference>
<feature type="transmembrane region" description="Helical" evidence="7">
    <location>
        <begin position="315"/>
        <end position="337"/>
    </location>
</feature>
<keyword evidence="9" id="KW-1185">Reference proteome</keyword>
<dbReference type="EMBL" id="CP060715">
    <property type="protein sequence ID" value="QNN59893.1"/>
    <property type="molecule type" value="Genomic_DNA"/>
</dbReference>
<feature type="transmembrane region" description="Helical" evidence="7">
    <location>
        <begin position="236"/>
        <end position="262"/>
    </location>
</feature>
<protein>
    <submittedName>
        <fullName evidence="8">Dicarboxylate/amino acid:cation symporter</fullName>
    </submittedName>
</protein>
<sequence length="421" mass="45555">MELYYPWLALVATLVVFAFLFKLQKKHVNFGYRTIIALVLGLILGFVFQGSTQYVTVFGRIFTRLISSIVAPLLFFSIIASVASLKNIDRLKSLGLRTVFWLLLNTAIAATITVLFTTWIKLGSGFQITLPTDYIPKEVPTFIDTIISFFPSNIIAHAASNQVIPIIIFATIVGVSLIKINTRKPEDAKPIIDFFNAMNKLTNEVVKFVIRLTPYAVVSFIASVPTRDGGKDLQSFVIIILVGYLLSFFQAFVVNGVLIKFFSKTSVKDFFKGIWPAQVVAFTSQSSIGSVPVVVEQLTEKLDVDEDIASFVSGLGANMGMAACTGIWPVMLAVFSINALNIPFTPMQYALLIVYSVVVSFGTAGVPGTATIAATAVLTAAGLPLEIIFVLAPISSLVDMARTMANVTGSATTSVIVASKS</sequence>
<feature type="transmembrane region" description="Helical" evidence="7">
    <location>
        <begin position="6"/>
        <end position="23"/>
    </location>
</feature>
<dbReference type="GO" id="GO:0015293">
    <property type="term" value="F:symporter activity"/>
    <property type="evidence" value="ECO:0007669"/>
    <property type="project" value="InterPro"/>
</dbReference>
<dbReference type="GO" id="GO:0005886">
    <property type="term" value="C:plasma membrane"/>
    <property type="evidence" value="ECO:0007669"/>
    <property type="project" value="TreeGrafter"/>
</dbReference>
<dbReference type="Pfam" id="PF00375">
    <property type="entry name" value="SDF"/>
    <property type="match status" value="1"/>
</dbReference>
<feature type="transmembrane region" description="Helical" evidence="7">
    <location>
        <begin position="94"/>
        <end position="120"/>
    </location>
</feature>
<name>A0A7G9RWB8_9FIRM</name>
<evidence type="ECO:0000256" key="1">
    <source>
        <dbReference type="ARBA" id="ARBA00004651"/>
    </source>
</evidence>
<evidence type="ECO:0000256" key="3">
    <source>
        <dbReference type="ARBA" id="ARBA00022475"/>
    </source>
</evidence>
<keyword evidence="6 7" id="KW-0472">Membrane</keyword>
<dbReference type="RefSeq" id="WP_187533027.1">
    <property type="nucleotide sequence ID" value="NZ_CBCSHU010000002.1"/>
</dbReference>
<reference evidence="8 9" key="1">
    <citation type="submission" date="2020-08" db="EMBL/GenBank/DDBJ databases">
        <title>Genome sequence of Erysipelothrix inopinata DSM 15511T.</title>
        <authorList>
            <person name="Hyun D.-W."/>
            <person name="Bae J.-W."/>
        </authorList>
    </citation>
    <scope>NUCLEOTIDE SEQUENCE [LARGE SCALE GENOMIC DNA]</scope>
    <source>
        <strain evidence="8 9">DSM 15511</strain>
    </source>
</reference>
<feature type="transmembrane region" description="Helical" evidence="7">
    <location>
        <begin position="349"/>
        <end position="366"/>
    </location>
</feature>
<keyword evidence="3" id="KW-1003">Cell membrane</keyword>
<evidence type="ECO:0000256" key="4">
    <source>
        <dbReference type="ARBA" id="ARBA00022692"/>
    </source>
</evidence>
<evidence type="ECO:0000313" key="9">
    <source>
        <dbReference type="Proteomes" id="UP000515928"/>
    </source>
</evidence>
<accession>A0A7G9RWB8</accession>
<keyword evidence="2" id="KW-0813">Transport</keyword>
<evidence type="ECO:0000256" key="2">
    <source>
        <dbReference type="ARBA" id="ARBA00022448"/>
    </source>
</evidence>
<comment type="subcellular location">
    <subcellularLocation>
        <location evidence="1">Cell membrane</location>
        <topology evidence="1">Multi-pass membrane protein</topology>
    </subcellularLocation>
</comment>
<organism evidence="8 9">
    <name type="scientific">Erysipelothrix inopinata</name>
    <dbReference type="NCBI Taxonomy" id="225084"/>
    <lineage>
        <taxon>Bacteria</taxon>
        <taxon>Bacillati</taxon>
        <taxon>Bacillota</taxon>
        <taxon>Erysipelotrichia</taxon>
        <taxon>Erysipelotrichales</taxon>
        <taxon>Erysipelotrichaceae</taxon>
        <taxon>Erysipelothrix</taxon>
    </lineage>
</organism>
<dbReference type="AlphaFoldDB" id="A0A7G9RWB8"/>